<evidence type="ECO:0000256" key="1">
    <source>
        <dbReference type="ARBA" id="ARBA00004251"/>
    </source>
</evidence>
<sequence>MEGKVFLRKYLIWVILLLGQLHGYKSCVENERKALLELKKYLISISIEGDPDYVLPTWSKDTQSDCCSWEGVKCNLTSTRVTEIAFEALSLKYSSLLNLSLLHPFEDVRCLNLPRNGFYGLFDDVEGYKSLGRLRNLEILDLSLNYFNNSIFPFLNAATSLTTLSLRSNYYLNGPFPAKELKDLTNLELLDLSQNRFNGSLEVQGYKTLGRLKNLEILDLSGNALNNSIFPFINSATSLKTLFLRSNYMDGPFPPEELKDLANLELLDLSENKFNGSIPIQVLPAMRNLKALDLSGNEFSASNRLQGKSKHILANCIKIGICEMKNMQELDLSRNKLVGQFPLCLTGLTGLRVLDLSSNTLTGKLPSALTSLRSLKYLSLLDNNFEGFFSLGLLANLSELRVFKLNSRSKSLQIESEGFWKPKFQLRVVELPSCNLVKVPYFLIYQKDLSRIDLSDNKIFGGFPHWLLVNNTKLEVLFLQNNSVTSFQLQESAHNLRILDVSANEFNHMLPENIGLVLPHLQYMRLTDNGFQGRLPSSLGNMKEIEYLDISHNNFHGTLPRSFVFGCHSLRILTLSHNKLSGEVFPESVNFTNMWELSMDNNLFTGKIGQGLRNFESLHVLDISNNRLTGVIPSWIGELSYLNVILLSNNSLEGEIPISLFNISYLHLLDLSANILSGGIPPYVNSALMMVVLLLKDNKLSGVIPDTLLVNVSILNLRNNRLFGNIPEFTNTQNIHSLLLRGNNLTGSIPRQLCGLRNIQLLDLANNRLNGSIPSCFSNTSFAFGNVNILYYYSTVTRSGLSFSGFSQQKDFRVDTDFGYIYFKSSIVLDPFSMGYSSDTQIKIEFATKHRYDPYIGGNLKLLYGMDLSGNELSGDITTDLGGLLELQALNLSHNNLSGLIPQSFSGLKNVESLDLSFNRLQGRIPSQLTELSSLAVFNVSFNNLSGVIPQGKQFNTFGKPSYLGNSLLCGLSISSCDINTFQEQDSGVEADTSVVDMVSFYWSLAGAYVTILVGLLSSLSFDSPWRRFWFSIVDAFIHKAKSLLCCIEKERKALLDLKNYIISLTVKEGSDYGVPTWSYEANNDCCRWEGVKCNRTSKRVAEIVFRTLYLKENSLLNLCLLHSFEDVRSLSFHGDNYDHFNGMYNHFNGMFDDVE</sequence>
<dbReference type="Gene3D" id="3.80.10.10">
    <property type="entry name" value="Ribonuclease Inhibitor"/>
    <property type="match status" value="5"/>
</dbReference>
<evidence type="ECO:0000256" key="2">
    <source>
        <dbReference type="ARBA" id="ARBA00009592"/>
    </source>
</evidence>
<dbReference type="FunFam" id="3.80.10.10:FF:000095">
    <property type="entry name" value="LRR receptor-like serine/threonine-protein kinase GSO1"/>
    <property type="match status" value="1"/>
</dbReference>
<feature type="domain" description="Leucine-rich repeat-containing N-terminal plant-type" evidence="13">
    <location>
        <begin position="1050"/>
        <end position="1095"/>
    </location>
</feature>
<dbReference type="Proteomes" id="UP001642260">
    <property type="component" value="Unassembled WGS sequence"/>
</dbReference>
<comment type="caution">
    <text evidence="14">The sequence shown here is derived from an EMBL/GenBank/DDBJ whole genome shotgun (WGS) entry which is preliminary data.</text>
</comment>
<evidence type="ECO:0000256" key="6">
    <source>
        <dbReference type="ARBA" id="ARBA00022729"/>
    </source>
</evidence>
<protein>
    <recommendedName>
        <fullName evidence="13">Leucine-rich repeat-containing N-terminal plant-type domain-containing protein</fullName>
    </recommendedName>
</protein>
<evidence type="ECO:0000256" key="10">
    <source>
        <dbReference type="ARBA" id="ARBA00023170"/>
    </source>
</evidence>
<keyword evidence="3" id="KW-1003">Cell membrane</keyword>
<accession>A0ABC8KWB7</accession>
<evidence type="ECO:0000259" key="13">
    <source>
        <dbReference type="Pfam" id="PF08263"/>
    </source>
</evidence>
<dbReference type="GO" id="GO:0005886">
    <property type="term" value="C:plasma membrane"/>
    <property type="evidence" value="ECO:0007669"/>
    <property type="project" value="UniProtKB-SubCell"/>
</dbReference>
<evidence type="ECO:0000256" key="7">
    <source>
        <dbReference type="ARBA" id="ARBA00022737"/>
    </source>
</evidence>
<dbReference type="InterPro" id="IPR051502">
    <property type="entry name" value="RLP_Defense_Trigger"/>
</dbReference>
<dbReference type="PANTHER" id="PTHR48062:SF64">
    <property type="entry name" value="RECEPTOR-LIKE PROTEIN 13"/>
    <property type="match status" value="1"/>
</dbReference>
<comment type="subcellular location">
    <subcellularLocation>
        <location evidence="1">Cell membrane</location>
        <topology evidence="1">Single-pass type I membrane protein</topology>
    </subcellularLocation>
</comment>
<feature type="non-terminal residue" evidence="14">
    <location>
        <position position="1156"/>
    </location>
</feature>
<keyword evidence="9" id="KW-0472">Membrane</keyword>
<keyword evidence="5" id="KW-0812">Transmembrane</keyword>
<feature type="chain" id="PRO_5044836427" description="Leucine-rich repeat-containing N-terminal plant-type domain-containing protein" evidence="12">
    <location>
        <begin position="24"/>
        <end position="1156"/>
    </location>
</feature>
<comment type="similarity">
    <text evidence="2">Belongs to the RLP family.</text>
</comment>
<evidence type="ECO:0000313" key="14">
    <source>
        <dbReference type="EMBL" id="CAH8362310.1"/>
    </source>
</evidence>
<dbReference type="InterPro" id="IPR013210">
    <property type="entry name" value="LRR_N_plant-typ"/>
</dbReference>
<dbReference type="InterPro" id="IPR003591">
    <property type="entry name" value="Leu-rich_rpt_typical-subtyp"/>
</dbReference>
<dbReference type="EMBL" id="CAKOAT010330154">
    <property type="protein sequence ID" value="CAH8362310.1"/>
    <property type="molecule type" value="Genomic_DNA"/>
</dbReference>
<keyword evidence="8" id="KW-1133">Transmembrane helix</keyword>
<evidence type="ECO:0000313" key="15">
    <source>
        <dbReference type="Proteomes" id="UP001642260"/>
    </source>
</evidence>
<keyword evidence="10" id="KW-0675">Receptor</keyword>
<evidence type="ECO:0000256" key="9">
    <source>
        <dbReference type="ARBA" id="ARBA00023136"/>
    </source>
</evidence>
<keyword evidence="4" id="KW-0433">Leucine-rich repeat</keyword>
<dbReference type="PRINTS" id="PR00019">
    <property type="entry name" value="LEURICHRPT"/>
</dbReference>
<keyword evidence="15" id="KW-1185">Reference proteome</keyword>
<evidence type="ECO:0000256" key="3">
    <source>
        <dbReference type="ARBA" id="ARBA00022475"/>
    </source>
</evidence>
<dbReference type="InterPro" id="IPR032675">
    <property type="entry name" value="LRR_dom_sf"/>
</dbReference>
<feature type="domain" description="Leucine-rich repeat-containing N-terminal plant-type" evidence="13">
    <location>
        <begin position="29"/>
        <end position="75"/>
    </location>
</feature>
<dbReference type="Pfam" id="PF13855">
    <property type="entry name" value="LRR_8"/>
    <property type="match status" value="4"/>
</dbReference>
<organism evidence="14 15">
    <name type="scientific">Eruca vesicaria subsp. sativa</name>
    <name type="common">Garden rocket</name>
    <name type="synonym">Eruca sativa</name>
    <dbReference type="NCBI Taxonomy" id="29727"/>
    <lineage>
        <taxon>Eukaryota</taxon>
        <taxon>Viridiplantae</taxon>
        <taxon>Streptophyta</taxon>
        <taxon>Embryophyta</taxon>
        <taxon>Tracheophyta</taxon>
        <taxon>Spermatophyta</taxon>
        <taxon>Magnoliopsida</taxon>
        <taxon>eudicotyledons</taxon>
        <taxon>Gunneridae</taxon>
        <taxon>Pentapetalae</taxon>
        <taxon>rosids</taxon>
        <taxon>malvids</taxon>
        <taxon>Brassicales</taxon>
        <taxon>Brassicaceae</taxon>
        <taxon>Brassiceae</taxon>
        <taxon>Eruca</taxon>
    </lineage>
</organism>
<dbReference type="FunFam" id="3.80.10.10:FF:000041">
    <property type="entry name" value="LRR receptor-like serine/threonine-protein kinase ERECTA"/>
    <property type="match status" value="1"/>
</dbReference>
<dbReference type="FunFam" id="3.80.10.10:FF:000111">
    <property type="entry name" value="LRR receptor-like serine/threonine-protein kinase ERECTA"/>
    <property type="match status" value="1"/>
</dbReference>
<dbReference type="PANTHER" id="PTHR48062">
    <property type="entry name" value="RECEPTOR-LIKE PROTEIN 14"/>
    <property type="match status" value="1"/>
</dbReference>
<dbReference type="SMART" id="SM00369">
    <property type="entry name" value="LRR_TYP"/>
    <property type="match status" value="11"/>
</dbReference>
<gene>
    <name evidence="14" type="ORF">ERUC_LOCUS28066</name>
</gene>
<reference evidence="14 15" key="1">
    <citation type="submission" date="2022-03" db="EMBL/GenBank/DDBJ databases">
        <authorList>
            <person name="Macdonald S."/>
            <person name="Ahmed S."/>
            <person name="Newling K."/>
        </authorList>
    </citation>
    <scope>NUCLEOTIDE SEQUENCE [LARGE SCALE GENOMIC DNA]</scope>
</reference>
<dbReference type="Pfam" id="PF00560">
    <property type="entry name" value="LRR_1"/>
    <property type="match status" value="2"/>
</dbReference>
<dbReference type="Pfam" id="PF08263">
    <property type="entry name" value="LRRNT_2"/>
    <property type="match status" value="2"/>
</dbReference>
<dbReference type="SMART" id="SM00365">
    <property type="entry name" value="LRR_SD22"/>
    <property type="match status" value="7"/>
</dbReference>
<proteinExistence type="inferred from homology"/>
<keyword evidence="6 12" id="KW-0732">Signal</keyword>
<evidence type="ECO:0000256" key="12">
    <source>
        <dbReference type="SAM" id="SignalP"/>
    </source>
</evidence>
<keyword evidence="11" id="KW-0325">Glycoprotein</keyword>
<evidence type="ECO:0000256" key="8">
    <source>
        <dbReference type="ARBA" id="ARBA00022989"/>
    </source>
</evidence>
<feature type="signal peptide" evidence="12">
    <location>
        <begin position="1"/>
        <end position="23"/>
    </location>
</feature>
<evidence type="ECO:0000256" key="4">
    <source>
        <dbReference type="ARBA" id="ARBA00022614"/>
    </source>
</evidence>
<dbReference type="PROSITE" id="PS51450">
    <property type="entry name" value="LRR"/>
    <property type="match status" value="1"/>
</dbReference>
<evidence type="ECO:0000256" key="11">
    <source>
        <dbReference type="ARBA" id="ARBA00023180"/>
    </source>
</evidence>
<evidence type="ECO:0000256" key="5">
    <source>
        <dbReference type="ARBA" id="ARBA00022692"/>
    </source>
</evidence>
<dbReference type="InterPro" id="IPR001611">
    <property type="entry name" value="Leu-rich_rpt"/>
</dbReference>
<dbReference type="SUPFAM" id="SSF52058">
    <property type="entry name" value="L domain-like"/>
    <property type="match status" value="4"/>
</dbReference>
<dbReference type="AlphaFoldDB" id="A0ABC8KWB7"/>
<keyword evidence="7" id="KW-0677">Repeat</keyword>
<name>A0ABC8KWB7_ERUVS</name>